<dbReference type="Proteomes" id="UP000525652">
    <property type="component" value="Unassembled WGS sequence"/>
</dbReference>
<dbReference type="AlphaFoldDB" id="A0A7X1E550"/>
<sequence length="359" mass="40407">MPNHKYGIGLVACLILARVLMADPVETSRGEVFADPGGDAKGVDESNGFMDFTGLQVYGKGDQTLLFNVETRDPIPDKPTRHRSWIGLYLDLDKDPDTGLSVKGIGADVVLALESRNGKDGYEWIVNVETVSVVGRKYEFTPKLILRNGNRLIMQLHSPDAFQYYPQFNVQGYTHEEGTWCDYLEAISVTPLVLFPVTDKAINFTETLNIELLLDPRPGRIQKMPLNVNRPVEEIRCTVDVRKAPRHERWMSTFQINLDDQQGDKILDLRISASAEEHTVMIGGVRTRPGKSWELTTLTNSPNPRFLGKHELVLRFLSNDRIRCDVDGVDLGEYPLRSTVRRVEMVSVGTVARAELAIR</sequence>
<evidence type="ECO:0000313" key="3">
    <source>
        <dbReference type="Proteomes" id="UP000525652"/>
    </source>
</evidence>
<proteinExistence type="predicted"/>
<organism evidence="2 3">
    <name type="scientific">Puniceicoccus vermicola</name>
    <dbReference type="NCBI Taxonomy" id="388746"/>
    <lineage>
        <taxon>Bacteria</taxon>
        <taxon>Pseudomonadati</taxon>
        <taxon>Verrucomicrobiota</taxon>
        <taxon>Opitutia</taxon>
        <taxon>Puniceicoccales</taxon>
        <taxon>Puniceicoccaceae</taxon>
        <taxon>Puniceicoccus</taxon>
    </lineage>
</organism>
<feature type="signal peptide" evidence="1">
    <location>
        <begin position="1"/>
        <end position="22"/>
    </location>
</feature>
<accession>A0A7X1E550</accession>
<comment type="caution">
    <text evidence="2">The sequence shown here is derived from an EMBL/GenBank/DDBJ whole genome shotgun (WGS) entry which is preliminary data.</text>
</comment>
<evidence type="ECO:0000313" key="2">
    <source>
        <dbReference type="EMBL" id="MBC2602764.1"/>
    </source>
</evidence>
<gene>
    <name evidence="2" type="ORF">H5P30_13350</name>
</gene>
<keyword evidence="3" id="KW-1185">Reference proteome</keyword>
<dbReference type="RefSeq" id="WP_185693428.1">
    <property type="nucleotide sequence ID" value="NZ_JACHVA010000101.1"/>
</dbReference>
<feature type="chain" id="PRO_5031231964" evidence="1">
    <location>
        <begin position="23"/>
        <end position="359"/>
    </location>
</feature>
<dbReference type="EMBL" id="JACHVA010000101">
    <property type="protein sequence ID" value="MBC2602764.1"/>
    <property type="molecule type" value="Genomic_DNA"/>
</dbReference>
<evidence type="ECO:0000256" key="1">
    <source>
        <dbReference type="SAM" id="SignalP"/>
    </source>
</evidence>
<keyword evidence="1" id="KW-0732">Signal</keyword>
<reference evidence="2 3" key="1">
    <citation type="submission" date="2020-07" db="EMBL/GenBank/DDBJ databases">
        <authorList>
            <person name="Feng X."/>
        </authorList>
    </citation>
    <scope>NUCLEOTIDE SEQUENCE [LARGE SCALE GENOMIC DNA]</scope>
    <source>
        <strain evidence="2 3">JCM14086</strain>
    </source>
</reference>
<name>A0A7X1E550_9BACT</name>
<protein>
    <submittedName>
        <fullName evidence="2">Uncharacterized protein</fullName>
    </submittedName>
</protein>